<dbReference type="Pfam" id="PF07500">
    <property type="entry name" value="TFIIS_M"/>
    <property type="match status" value="1"/>
</dbReference>
<dbReference type="InterPro" id="IPR036575">
    <property type="entry name" value="TFIIS_cen_dom_sf"/>
</dbReference>
<dbReference type="SUPFAM" id="SSF46942">
    <property type="entry name" value="Elongation factor TFIIS domain 2"/>
    <property type="match status" value="1"/>
</dbReference>
<feature type="domain" description="TFIIS central" evidence="1">
    <location>
        <begin position="12"/>
        <end position="133"/>
    </location>
</feature>
<accession>A0A9N9BBS7</accession>
<dbReference type="Proteomes" id="UP000789831">
    <property type="component" value="Unassembled WGS sequence"/>
</dbReference>
<dbReference type="Gene3D" id="1.10.472.30">
    <property type="entry name" value="Transcription elongation factor S-II, central domain"/>
    <property type="match status" value="1"/>
</dbReference>
<name>A0A9N9BBS7_9GLOM</name>
<keyword evidence="3" id="KW-1185">Reference proteome</keyword>
<protein>
    <submittedName>
        <fullName evidence="2">2236_t:CDS:1</fullName>
    </submittedName>
</protein>
<evidence type="ECO:0000259" key="1">
    <source>
        <dbReference type="PROSITE" id="PS51321"/>
    </source>
</evidence>
<evidence type="ECO:0000313" key="3">
    <source>
        <dbReference type="Proteomes" id="UP000789831"/>
    </source>
</evidence>
<gene>
    <name evidence="2" type="ORF">AGERDE_LOCUS7217</name>
</gene>
<dbReference type="SMART" id="SM00510">
    <property type="entry name" value="TFS2M"/>
    <property type="match status" value="1"/>
</dbReference>
<dbReference type="GO" id="GO:0006351">
    <property type="term" value="P:DNA-templated transcription"/>
    <property type="evidence" value="ECO:0007669"/>
    <property type="project" value="InterPro"/>
</dbReference>
<comment type="caution">
    <text evidence="2">The sequence shown here is derived from an EMBL/GenBank/DDBJ whole genome shotgun (WGS) entry which is preliminary data.</text>
</comment>
<reference evidence="2" key="1">
    <citation type="submission" date="2021-06" db="EMBL/GenBank/DDBJ databases">
        <authorList>
            <person name="Kallberg Y."/>
            <person name="Tangrot J."/>
            <person name="Rosling A."/>
        </authorList>
    </citation>
    <scope>NUCLEOTIDE SEQUENCE</scope>
    <source>
        <strain evidence="2">MT106</strain>
    </source>
</reference>
<dbReference type="EMBL" id="CAJVPL010001276">
    <property type="protein sequence ID" value="CAG8562415.1"/>
    <property type="molecule type" value="Genomic_DNA"/>
</dbReference>
<dbReference type="InterPro" id="IPR003618">
    <property type="entry name" value="TFIIS_cen_dom"/>
</dbReference>
<evidence type="ECO:0000313" key="2">
    <source>
        <dbReference type="EMBL" id="CAG8562415.1"/>
    </source>
</evidence>
<dbReference type="OrthoDB" id="44867at2759"/>
<organism evidence="2 3">
    <name type="scientific">Ambispora gerdemannii</name>
    <dbReference type="NCBI Taxonomy" id="144530"/>
    <lineage>
        <taxon>Eukaryota</taxon>
        <taxon>Fungi</taxon>
        <taxon>Fungi incertae sedis</taxon>
        <taxon>Mucoromycota</taxon>
        <taxon>Glomeromycotina</taxon>
        <taxon>Glomeromycetes</taxon>
        <taxon>Archaeosporales</taxon>
        <taxon>Ambisporaceae</taxon>
        <taxon>Ambispora</taxon>
    </lineage>
</organism>
<proteinExistence type="predicted"/>
<sequence>MPPYSYETGNITRDRSVKLIRNALVCSDVPLADADEDLVIWWISGTIEICLFRAFNKGLQQLTAEYRQAVKTRVHNINTNPDLRKKIILRQIDPEEFSRMTSEQMCTEEKKEHDQQLKQELLFSAFTCPLPKFVRYENGDLYAPTVTMGQNNDDNDIEGAQVMMTTDHYLARKE</sequence>
<dbReference type="PROSITE" id="PS51321">
    <property type="entry name" value="TFIIS_CENTRAL"/>
    <property type="match status" value="1"/>
</dbReference>
<dbReference type="AlphaFoldDB" id="A0A9N9BBS7"/>